<evidence type="ECO:0000313" key="3">
    <source>
        <dbReference type="Proteomes" id="UP000613160"/>
    </source>
</evidence>
<name>A0A916Y3A4_9HYPH</name>
<protein>
    <submittedName>
        <fullName evidence="2">Uncharacterized protein</fullName>
    </submittedName>
</protein>
<reference evidence="2" key="2">
    <citation type="submission" date="2020-09" db="EMBL/GenBank/DDBJ databases">
        <authorList>
            <person name="Sun Q."/>
            <person name="Zhou Y."/>
        </authorList>
    </citation>
    <scope>NUCLEOTIDE SEQUENCE</scope>
    <source>
        <strain evidence="2">CGMCC 1.15493</strain>
    </source>
</reference>
<dbReference type="AlphaFoldDB" id="A0A916Y3A4"/>
<proteinExistence type="predicted"/>
<sequence>MVDECRSWCRHLEGFRASLVTPVALTLWKALLHSDVLLVAASGLRIESEIADRLRNAAEDAVPAPGEGLRHLDGPVAAEGEVNAQI</sequence>
<dbReference type="Proteomes" id="UP000613160">
    <property type="component" value="Unassembled WGS sequence"/>
</dbReference>
<evidence type="ECO:0000256" key="1">
    <source>
        <dbReference type="SAM" id="MobiDB-lite"/>
    </source>
</evidence>
<organism evidence="2 3">
    <name type="scientific">Aureimonas glaciei</name>
    <dbReference type="NCBI Taxonomy" id="1776957"/>
    <lineage>
        <taxon>Bacteria</taxon>
        <taxon>Pseudomonadati</taxon>
        <taxon>Pseudomonadota</taxon>
        <taxon>Alphaproteobacteria</taxon>
        <taxon>Hyphomicrobiales</taxon>
        <taxon>Aurantimonadaceae</taxon>
        <taxon>Aureimonas</taxon>
    </lineage>
</organism>
<evidence type="ECO:0000313" key="2">
    <source>
        <dbReference type="EMBL" id="GGD28661.1"/>
    </source>
</evidence>
<comment type="caution">
    <text evidence="2">The sequence shown here is derived from an EMBL/GenBank/DDBJ whole genome shotgun (WGS) entry which is preliminary data.</text>
</comment>
<accession>A0A916Y3A4</accession>
<dbReference type="EMBL" id="BMJJ01000009">
    <property type="protein sequence ID" value="GGD28661.1"/>
    <property type="molecule type" value="Genomic_DNA"/>
</dbReference>
<feature type="region of interest" description="Disordered" evidence="1">
    <location>
        <begin position="65"/>
        <end position="86"/>
    </location>
</feature>
<reference evidence="2" key="1">
    <citation type="journal article" date="2014" name="Int. J. Syst. Evol. Microbiol.">
        <title>Complete genome sequence of Corynebacterium casei LMG S-19264T (=DSM 44701T), isolated from a smear-ripened cheese.</title>
        <authorList>
            <consortium name="US DOE Joint Genome Institute (JGI-PGF)"/>
            <person name="Walter F."/>
            <person name="Albersmeier A."/>
            <person name="Kalinowski J."/>
            <person name="Ruckert C."/>
        </authorList>
    </citation>
    <scope>NUCLEOTIDE SEQUENCE</scope>
    <source>
        <strain evidence="2">CGMCC 1.15493</strain>
    </source>
</reference>
<keyword evidence="3" id="KW-1185">Reference proteome</keyword>
<gene>
    <name evidence="2" type="ORF">GCM10011335_34840</name>
</gene>